<evidence type="ECO:0000259" key="5">
    <source>
        <dbReference type="Pfam" id="PF02836"/>
    </source>
</evidence>
<accession>A0ABT5VN33</accession>
<dbReference type="Gene3D" id="3.20.20.80">
    <property type="entry name" value="Glycosidases"/>
    <property type="match status" value="1"/>
</dbReference>
<comment type="similarity">
    <text evidence="1">Belongs to the glycosyl hydrolase 2 family.</text>
</comment>
<evidence type="ECO:0000256" key="3">
    <source>
        <dbReference type="ARBA" id="ARBA00023295"/>
    </source>
</evidence>
<feature type="domain" description="Glycosyl hydrolases family 2 sugar binding" evidence="6">
    <location>
        <begin position="83"/>
        <end position="176"/>
    </location>
</feature>
<evidence type="ECO:0000259" key="8">
    <source>
        <dbReference type="Pfam" id="PF18565"/>
    </source>
</evidence>
<dbReference type="EMBL" id="JAKJSC010000001">
    <property type="protein sequence ID" value="MDE5416823.1"/>
    <property type="molecule type" value="Genomic_DNA"/>
</dbReference>
<dbReference type="InterPro" id="IPR013783">
    <property type="entry name" value="Ig-like_fold"/>
</dbReference>
<dbReference type="RefSeq" id="WP_275108161.1">
    <property type="nucleotide sequence ID" value="NZ_JAKJSC010000001.1"/>
</dbReference>
<dbReference type="InterPro" id="IPR008979">
    <property type="entry name" value="Galactose-bd-like_sf"/>
</dbReference>
<dbReference type="PROSITE" id="PS51257">
    <property type="entry name" value="PROKAR_LIPOPROTEIN"/>
    <property type="match status" value="1"/>
</dbReference>
<feature type="domain" description="DUF4982" evidence="7">
    <location>
        <begin position="663"/>
        <end position="720"/>
    </location>
</feature>
<evidence type="ECO:0000259" key="4">
    <source>
        <dbReference type="Pfam" id="PF00703"/>
    </source>
</evidence>
<comment type="caution">
    <text evidence="9">The sequence shown here is derived from an EMBL/GenBank/DDBJ whole genome shotgun (WGS) entry which is preliminary data.</text>
</comment>
<dbReference type="InterPro" id="IPR006102">
    <property type="entry name" value="Ig-like_GH2"/>
</dbReference>
<dbReference type="Pfam" id="PF00703">
    <property type="entry name" value="Glyco_hydro_2"/>
    <property type="match status" value="1"/>
</dbReference>
<gene>
    <name evidence="9" type="ORF">L3049_02300</name>
</gene>
<reference evidence="9 10" key="1">
    <citation type="submission" date="2022-01" db="EMBL/GenBank/DDBJ databases">
        <title>Labilibaculum sp. nov, a marine bacterium isolated from Antarctica.</title>
        <authorList>
            <person name="Dai W."/>
        </authorList>
    </citation>
    <scope>NUCLEOTIDE SEQUENCE [LARGE SCALE GENOMIC DNA]</scope>
    <source>
        <strain evidence="9 10">DW002</strain>
    </source>
</reference>
<dbReference type="InterPro" id="IPR017853">
    <property type="entry name" value="GH"/>
</dbReference>
<dbReference type="SUPFAM" id="SSF49303">
    <property type="entry name" value="beta-Galactosidase/glucuronidase domain"/>
    <property type="match status" value="1"/>
</dbReference>
<dbReference type="SUPFAM" id="SSF49373">
    <property type="entry name" value="Invasin/intimin cell-adhesion fragments"/>
    <property type="match status" value="1"/>
</dbReference>
<dbReference type="Gene3D" id="2.60.120.260">
    <property type="entry name" value="Galactose-binding domain-like"/>
    <property type="match status" value="1"/>
</dbReference>
<dbReference type="InterPro" id="IPR040605">
    <property type="entry name" value="Glyco_hydro2_dom5"/>
</dbReference>
<dbReference type="InterPro" id="IPR006103">
    <property type="entry name" value="Glyco_hydro_2_cat"/>
</dbReference>
<keyword evidence="2" id="KW-0378">Hydrolase</keyword>
<dbReference type="Gene3D" id="2.60.40.10">
    <property type="entry name" value="Immunoglobulins"/>
    <property type="match status" value="3"/>
</dbReference>
<dbReference type="SUPFAM" id="SSF51445">
    <property type="entry name" value="(Trans)glycosidases"/>
    <property type="match status" value="1"/>
</dbReference>
<feature type="domain" description="Glycoside hydrolase family 2" evidence="8">
    <location>
        <begin position="734"/>
        <end position="836"/>
    </location>
</feature>
<organism evidence="9 10">
    <name type="scientific">Paralabilibaculum antarcticum</name>
    <dbReference type="NCBI Taxonomy" id="2912572"/>
    <lineage>
        <taxon>Bacteria</taxon>
        <taxon>Pseudomonadati</taxon>
        <taxon>Bacteroidota</taxon>
        <taxon>Bacteroidia</taxon>
        <taxon>Marinilabiliales</taxon>
        <taxon>Marinifilaceae</taxon>
        <taxon>Paralabilibaculum</taxon>
    </lineage>
</organism>
<sequence>MINKLILGLSVLILCACQSVQKIDRESDFNFGWKFSLEKVNDAYFLNTDDASWRTVDLPHDWSIEFPFDSINGEGCTGYLPGGLGWYRKHFSIDAKTNESTYILFDGIYNNSEIWLNGNKLGNHPNGYTPFYFNLTPYLNESGKDNVIAVKVDHTRYADSRWYSGSGIYRNVKLITVNKLHIPIWGTFVRTPKVSKDEATVSIDVKVSNEYDEMQSCIVSTAFFNPAGVKVGEAVSNVLKLKKGETTLMQSVSIEKPELWSIDSPNLYQAVTKIVQLDQTIDSYKTTFGIRSIRFDKKEGFFLNGVNMKIKGVCQHHDGGLVGAAVPKGVWRRRLEILKDGGCNALRISHNPASEELLELCDEMGFLVQDEFFDEWDYPKDKRLNMNERHDDYITRGYTEHFQEWAEFDLKNTILAHRNHPSVFQWSIGNEIEWTYPRNKIATGFFNNMDWQGGYFWSQPPFSTEKIRSVYNSLSAKDHNIGATAQKLASLTKELDTSRPVIANCILPSASFETGYADALDIVGFSYRRVMYDYARKNYPDKIVMGTENLGQWHEWKAIQERPSVSGTFLWTGTDYLGESNGQWPRKATESGLLDLAGFEKPNFHMYKTLWQDDAHIYISSNTLKKSEYKLLNKKIVEKKTGKWQKRTWVWYPVEEHWNYKKGQDVIVEVISNCPKVELFLNGKSLGSKNLIDFEDRIYKWFVPFQEGKLVAKGVTDGKDTSSQIATSSAPVSIKLTVDKTRLTADGYEVAHIFAQLFDKDNNPVIAENAKITFEIEGDVKLLGVDNGSARNTEDYQSNSVTSHKGRCMMIVQSTTKTGSAEISASSEDIKSNTIQLSIK</sequence>
<dbReference type="InterPro" id="IPR008964">
    <property type="entry name" value="Invasin/intimin_cell_adhesion"/>
</dbReference>
<evidence type="ECO:0000256" key="1">
    <source>
        <dbReference type="ARBA" id="ARBA00007401"/>
    </source>
</evidence>
<keyword evidence="10" id="KW-1185">Reference proteome</keyword>
<dbReference type="Pfam" id="PF18565">
    <property type="entry name" value="Glyco_hydro2_C5"/>
    <property type="match status" value="1"/>
</dbReference>
<name>A0ABT5VN33_9BACT</name>
<dbReference type="InterPro" id="IPR006104">
    <property type="entry name" value="Glyco_hydro_2_N"/>
</dbReference>
<dbReference type="InterPro" id="IPR032311">
    <property type="entry name" value="DUF4982"/>
</dbReference>
<feature type="domain" description="Glycoside hydrolase family 2 catalytic" evidence="5">
    <location>
        <begin position="297"/>
        <end position="434"/>
    </location>
</feature>
<evidence type="ECO:0000259" key="6">
    <source>
        <dbReference type="Pfam" id="PF02837"/>
    </source>
</evidence>
<feature type="domain" description="Glycoside hydrolase family 2 immunoglobulin-like beta-sandwich" evidence="4">
    <location>
        <begin position="191"/>
        <end position="291"/>
    </location>
</feature>
<dbReference type="Proteomes" id="UP001528920">
    <property type="component" value="Unassembled WGS sequence"/>
</dbReference>
<dbReference type="Pfam" id="PF02836">
    <property type="entry name" value="Glyco_hydro_2_C"/>
    <property type="match status" value="1"/>
</dbReference>
<dbReference type="Pfam" id="PF02837">
    <property type="entry name" value="Glyco_hydro_2_N"/>
    <property type="match status" value="1"/>
</dbReference>
<evidence type="ECO:0000313" key="9">
    <source>
        <dbReference type="EMBL" id="MDE5416823.1"/>
    </source>
</evidence>
<proteinExistence type="inferred from homology"/>
<evidence type="ECO:0000256" key="2">
    <source>
        <dbReference type="ARBA" id="ARBA00022801"/>
    </source>
</evidence>
<dbReference type="InterPro" id="IPR036156">
    <property type="entry name" value="Beta-gal/glucu_dom_sf"/>
</dbReference>
<dbReference type="PRINTS" id="PR00132">
    <property type="entry name" value="GLHYDRLASE2"/>
</dbReference>
<keyword evidence="3" id="KW-0326">Glycosidase</keyword>
<dbReference type="Pfam" id="PF16355">
    <property type="entry name" value="DUF4982"/>
    <property type="match status" value="1"/>
</dbReference>
<dbReference type="InterPro" id="IPR006101">
    <property type="entry name" value="Glyco_hydro_2"/>
</dbReference>
<protein>
    <submittedName>
        <fullName evidence="9">DUF4982 domain-containing protein</fullName>
    </submittedName>
</protein>
<evidence type="ECO:0000259" key="7">
    <source>
        <dbReference type="Pfam" id="PF16355"/>
    </source>
</evidence>
<dbReference type="PANTHER" id="PTHR42732">
    <property type="entry name" value="BETA-GALACTOSIDASE"/>
    <property type="match status" value="1"/>
</dbReference>
<dbReference type="SUPFAM" id="SSF49785">
    <property type="entry name" value="Galactose-binding domain-like"/>
    <property type="match status" value="1"/>
</dbReference>
<evidence type="ECO:0000313" key="10">
    <source>
        <dbReference type="Proteomes" id="UP001528920"/>
    </source>
</evidence>
<dbReference type="PANTHER" id="PTHR42732:SF1">
    <property type="entry name" value="BETA-MANNOSIDASE"/>
    <property type="match status" value="1"/>
</dbReference>
<dbReference type="InterPro" id="IPR051913">
    <property type="entry name" value="GH2_Domain-Containing"/>
</dbReference>